<dbReference type="Proteomes" id="UP000677152">
    <property type="component" value="Chromosome"/>
</dbReference>
<proteinExistence type="predicted"/>
<reference evidence="1" key="1">
    <citation type="submission" date="2021-04" db="EMBL/GenBank/DDBJ databases">
        <title>Genomic sequence of Actinosynnema pretiosum subsp. pretiosum ATCC 31280 (C-14919).</title>
        <authorList>
            <person name="Bai L."/>
            <person name="Wang X."/>
            <person name="Xiao Y."/>
        </authorList>
    </citation>
    <scope>NUCLEOTIDE SEQUENCE</scope>
    <source>
        <strain evidence="1">ATCC 31280</strain>
    </source>
</reference>
<organism evidence="1 2">
    <name type="scientific">Actinosynnema pretiosum subsp. pretiosum</name>
    <dbReference type="NCBI Taxonomy" id="103721"/>
    <lineage>
        <taxon>Bacteria</taxon>
        <taxon>Bacillati</taxon>
        <taxon>Actinomycetota</taxon>
        <taxon>Actinomycetes</taxon>
        <taxon>Pseudonocardiales</taxon>
        <taxon>Pseudonocardiaceae</taxon>
        <taxon>Actinosynnema</taxon>
    </lineage>
</organism>
<accession>A0AA45R6W7</accession>
<evidence type="ECO:0000313" key="1">
    <source>
        <dbReference type="EMBL" id="QUF07170.1"/>
    </source>
</evidence>
<name>A0AA45R6W7_9PSEU</name>
<dbReference type="AlphaFoldDB" id="A0AA45R6W7"/>
<evidence type="ECO:0000313" key="2">
    <source>
        <dbReference type="Proteomes" id="UP000677152"/>
    </source>
</evidence>
<dbReference type="EMBL" id="CP073249">
    <property type="protein sequence ID" value="QUF07170.1"/>
    <property type="molecule type" value="Genomic_DNA"/>
</dbReference>
<gene>
    <name evidence="1" type="ORF">KCV87_14685</name>
</gene>
<sequence>MRSTPQVIRQRENAAPVSGLPAHLDAVYRQAADALQAMSDEAAERLLRSLTTTGVNGMRLRFINGSPRWECVQDHQYIGKERALVELWRLNLPTHLDAMEASA</sequence>
<protein>
    <submittedName>
        <fullName evidence="1">Uncharacterized protein</fullName>
    </submittedName>
</protein>